<keyword evidence="4 9" id="KW-0256">Endoplasmic reticulum</keyword>
<feature type="compositionally biased region" description="Basic and acidic residues" evidence="10">
    <location>
        <begin position="258"/>
        <end position="273"/>
    </location>
</feature>
<feature type="compositionally biased region" description="Polar residues" evidence="10">
    <location>
        <begin position="32"/>
        <end position="53"/>
    </location>
</feature>
<feature type="compositionally biased region" description="Polar residues" evidence="10">
    <location>
        <begin position="198"/>
        <end position="213"/>
    </location>
</feature>
<comment type="subcellular location">
    <subcellularLocation>
        <location evidence="9">Endoplasmic reticulum membrane</location>
        <topology evidence="9">Peripheral membrane protein</topology>
    </subcellularLocation>
</comment>
<evidence type="ECO:0000256" key="4">
    <source>
        <dbReference type="ARBA" id="ARBA00022824"/>
    </source>
</evidence>
<evidence type="ECO:0000256" key="7">
    <source>
        <dbReference type="ARBA" id="ARBA00023136"/>
    </source>
</evidence>
<dbReference type="GO" id="GO:0048309">
    <property type="term" value="P:endoplasmic reticulum inheritance"/>
    <property type="evidence" value="ECO:0007669"/>
    <property type="project" value="InterPro"/>
</dbReference>
<name>A0AAV0BRS7_PHAPC</name>
<organism evidence="12 13">
    <name type="scientific">Phakopsora pachyrhizi</name>
    <name type="common">Asian soybean rust disease fungus</name>
    <dbReference type="NCBI Taxonomy" id="170000"/>
    <lineage>
        <taxon>Eukaryota</taxon>
        <taxon>Fungi</taxon>
        <taxon>Dikarya</taxon>
        <taxon>Basidiomycota</taxon>
        <taxon>Pucciniomycotina</taxon>
        <taxon>Pucciniomycetes</taxon>
        <taxon>Pucciniales</taxon>
        <taxon>Phakopsoraceae</taxon>
        <taxon>Phakopsora</taxon>
    </lineage>
</organism>
<keyword evidence="7 9" id="KW-0472">Membrane</keyword>
<accession>A0AAV0BRS7</accession>
<feature type="region of interest" description="Disordered" evidence="10">
    <location>
        <begin position="32"/>
        <end position="122"/>
    </location>
</feature>
<comment type="function">
    <text evidence="8">RNA-binding protein that binds specific mRNAs including the ASH1 mRNA, coding for a repressor of the HO endonuclease. Part of the mRNA localization machinery that restricts accumulation of certain proteins to the bud and in the daughter cell. Required for the delivery of cortical endoplasmic reticulum into the emerging bud.</text>
</comment>
<keyword evidence="13" id="KW-1185">Reference proteome</keyword>
<dbReference type="GO" id="GO:0003723">
    <property type="term" value="F:RNA binding"/>
    <property type="evidence" value="ECO:0007669"/>
    <property type="project" value="UniProtKB-KW"/>
</dbReference>
<evidence type="ECO:0000256" key="10">
    <source>
        <dbReference type="SAM" id="MobiDB-lite"/>
    </source>
</evidence>
<feature type="compositionally biased region" description="Low complexity" evidence="10">
    <location>
        <begin position="59"/>
        <end position="85"/>
    </location>
</feature>
<dbReference type="Pfam" id="PF17078">
    <property type="entry name" value="SHE3"/>
    <property type="match status" value="1"/>
</dbReference>
<keyword evidence="6 9" id="KW-0175">Coiled coil</keyword>
<sequence>MLREQLAKLQSELRLARGQIATQEIKIARSITPSTKNFASFGSTTPTRTSLNRSKSHHNLSSPSSASASAASLSSSSSSSSIINLKKSHSTSPVHKNSSPKRSKSKRSKGLRQSNSENTDGLSIRFISGAGISPPAPVMPSATYVVSPELNSTPGLPSTDSGYVKDTTGNWVPLRSLGREHLSPTSTSSLTNSPPPNGHQTPLSRSQSDQSKGLSRIPVSAVSLGRVLAGDMSASKSRRDPDRVLEEIEEAGDDGETGETKHVSGLEERERGDSNQSESKPTRRRLKYSRSEDHGESDGSPVLSPNLEDYQSGIVNSSLSDRPPSAAGSASNASRQSRTNPFFSSGVGRDRGAMIHQQHDRLNAGQGNNTTRVITTLQTDLLYSRTALDQSKSQLRLSQRTVESLSRQNEDLKESMARLRLENEGLSKMLNRKERTVSELMDRIKKSESEASTLKQERKEIDITLKKLTKESDEIVKDSLKKKDRAESQYEAIKSGVKSLNEAWKRDVSGLKDDLAKIQDKHRKEMEDSRLKYQTLAKLHASRSSSLSTLESNVNSLNKSKQEFVSKYSIEIENIKDRLKEDEKLNKGCMEMTNEVYGECKRFKRILRDHASSN</sequence>
<dbReference type="EMBL" id="CALTRL010001909">
    <property type="protein sequence ID" value="CAH7674137.1"/>
    <property type="molecule type" value="Genomic_DNA"/>
</dbReference>
<dbReference type="AlphaFoldDB" id="A0AAV0BRS7"/>
<dbReference type="GO" id="GO:0005789">
    <property type="term" value="C:endoplasmic reticulum membrane"/>
    <property type="evidence" value="ECO:0007669"/>
    <property type="project" value="UniProtKB-SubCell"/>
</dbReference>
<feature type="compositionally biased region" description="Basic residues" evidence="10">
    <location>
        <begin position="98"/>
        <end position="110"/>
    </location>
</feature>
<evidence type="ECO:0000256" key="2">
    <source>
        <dbReference type="ARBA" id="ARBA00019884"/>
    </source>
</evidence>
<protein>
    <recommendedName>
        <fullName evidence="2 9">SWI5-dependent HO expression protein 3</fullName>
    </recommendedName>
</protein>
<feature type="region of interest" description="Disordered" evidence="10">
    <location>
        <begin position="249"/>
        <end position="349"/>
    </location>
</feature>
<feature type="compositionally biased region" description="Polar residues" evidence="10">
    <location>
        <begin position="111"/>
        <end position="121"/>
    </location>
</feature>
<dbReference type="InterPro" id="IPR031398">
    <property type="entry name" value="She3"/>
</dbReference>
<proteinExistence type="inferred from homology"/>
<feature type="region of interest" description="Disordered" evidence="10">
    <location>
        <begin position="175"/>
        <end position="218"/>
    </location>
</feature>
<feature type="compositionally biased region" description="Low complexity" evidence="10">
    <location>
        <begin position="183"/>
        <end position="192"/>
    </location>
</feature>
<evidence type="ECO:0000256" key="6">
    <source>
        <dbReference type="ARBA" id="ARBA00023054"/>
    </source>
</evidence>
<evidence type="ECO:0000256" key="9">
    <source>
        <dbReference type="RuleBase" id="RU362142"/>
    </source>
</evidence>
<evidence type="ECO:0000256" key="5">
    <source>
        <dbReference type="ARBA" id="ARBA00022884"/>
    </source>
</evidence>
<gene>
    <name evidence="9" type="primary">SHE3</name>
    <name evidence="12" type="ORF">PPACK8108_LOCUS24434</name>
    <name evidence="11" type="ORF">PPACK8108_LOCUS9036</name>
</gene>
<keyword evidence="9" id="KW-0509">mRNA transport</keyword>
<comment type="similarity">
    <text evidence="1 9">Belongs to the SHE3 family.</text>
</comment>
<evidence type="ECO:0000313" key="11">
    <source>
        <dbReference type="EMBL" id="CAH7674137.1"/>
    </source>
</evidence>
<feature type="compositionally biased region" description="Low complexity" evidence="10">
    <location>
        <begin position="325"/>
        <end position="334"/>
    </location>
</feature>
<keyword evidence="5 9" id="KW-0694">RNA-binding</keyword>
<evidence type="ECO:0000313" key="12">
    <source>
        <dbReference type="EMBL" id="CAH7689374.1"/>
    </source>
</evidence>
<evidence type="ECO:0000256" key="3">
    <source>
        <dbReference type="ARBA" id="ARBA00022448"/>
    </source>
</evidence>
<dbReference type="GO" id="GO:0051028">
    <property type="term" value="P:mRNA transport"/>
    <property type="evidence" value="ECO:0007669"/>
    <property type="project" value="UniProtKB-UniRule"/>
</dbReference>
<dbReference type="EMBL" id="CALTRL010006069">
    <property type="protein sequence ID" value="CAH7689374.1"/>
    <property type="molecule type" value="Genomic_DNA"/>
</dbReference>
<feature type="coiled-coil region" evidence="9">
    <location>
        <begin position="388"/>
        <end position="521"/>
    </location>
</feature>
<reference evidence="12" key="1">
    <citation type="submission" date="2022-06" db="EMBL/GenBank/DDBJ databases">
        <authorList>
            <consortium name="SYNGENTA / RWTH Aachen University"/>
        </authorList>
    </citation>
    <scope>NUCLEOTIDE SEQUENCE</scope>
</reference>
<evidence type="ECO:0000256" key="1">
    <source>
        <dbReference type="ARBA" id="ARBA00008123"/>
    </source>
</evidence>
<evidence type="ECO:0000313" key="13">
    <source>
        <dbReference type="Proteomes" id="UP001153365"/>
    </source>
</evidence>
<evidence type="ECO:0000256" key="8">
    <source>
        <dbReference type="ARBA" id="ARBA00024975"/>
    </source>
</evidence>
<comment type="caution">
    <text evidence="12">The sequence shown here is derived from an EMBL/GenBank/DDBJ whole genome shotgun (WGS) entry which is preliminary data.</text>
</comment>
<keyword evidence="3 9" id="KW-0813">Transport</keyword>
<dbReference type="Proteomes" id="UP001153365">
    <property type="component" value="Unassembled WGS sequence"/>
</dbReference>